<dbReference type="Gene3D" id="1.20.1170.10">
    <property type="match status" value="1"/>
</dbReference>
<evidence type="ECO:0000313" key="4">
    <source>
        <dbReference type="Proteomes" id="UP000265180"/>
    </source>
</evidence>
<feature type="compositionally biased region" description="Basic and acidic residues" evidence="2">
    <location>
        <begin position="69"/>
        <end position="95"/>
    </location>
</feature>
<reference evidence="3" key="3">
    <citation type="submission" date="2025-08" db="UniProtKB">
        <authorList>
            <consortium name="Ensembl"/>
        </authorList>
    </citation>
    <scope>IDENTIFICATION</scope>
    <source>
        <strain evidence="3">HNI</strain>
    </source>
</reference>
<keyword evidence="1" id="KW-0175">Coiled coil</keyword>
<reference evidence="3" key="4">
    <citation type="submission" date="2025-09" db="UniProtKB">
        <authorList>
            <consortium name="Ensembl"/>
        </authorList>
    </citation>
    <scope>IDENTIFICATION</scope>
    <source>
        <strain evidence="3">HNI</strain>
    </source>
</reference>
<dbReference type="Proteomes" id="UP000265180">
    <property type="component" value="Chromosome 19"/>
</dbReference>
<accession>A0A3P9KDK9</accession>
<proteinExistence type="predicted"/>
<organism evidence="3 4">
    <name type="scientific">Oryzias latipes</name>
    <name type="common">Japanese rice fish</name>
    <name type="synonym">Japanese killifish</name>
    <dbReference type="NCBI Taxonomy" id="8090"/>
    <lineage>
        <taxon>Eukaryota</taxon>
        <taxon>Metazoa</taxon>
        <taxon>Chordata</taxon>
        <taxon>Craniata</taxon>
        <taxon>Vertebrata</taxon>
        <taxon>Euteleostomi</taxon>
        <taxon>Actinopterygii</taxon>
        <taxon>Neopterygii</taxon>
        <taxon>Teleostei</taxon>
        <taxon>Neoteleostei</taxon>
        <taxon>Acanthomorphata</taxon>
        <taxon>Ovalentaria</taxon>
        <taxon>Atherinomorphae</taxon>
        <taxon>Beloniformes</taxon>
        <taxon>Adrianichthyidae</taxon>
        <taxon>Oryziinae</taxon>
        <taxon>Oryzias</taxon>
    </lineage>
</organism>
<evidence type="ECO:0000256" key="2">
    <source>
        <dbReference type="SAM" id="MobiDB-lite"/>
    </source>
</evidence>
<evidence type="ECO:0000313" key="3">
    <source>
        <dbReference type="Ensembl" id="ENSORLP00020006439.1"/>
    </source>
</evidence>
<protein>
    <submittedName>
        <fullName evidence="3">Uncharacterized protein</fullName>
    </submittedName>
</protein>
<name>A0A3P9KDK9_ORYLA</name>
<feature type="coiled-coil region" evidence="1">
    <location>
        <begin position="287"/>
        <end position="314"/>
    </location>
</feature>
<dbReference type="Ensembl" id="ENSORLT00020004578.1">
    <property type="protein sequence ID" value="ENSORLP00020006439.1"/>
    <property type="gene ID" value="ENSORLG00020007287.1"/>
</dbReference>
<feature type="region of interest" description="Disordered" evidence="2">
    <location>
        <begin position="58"/>
        <end position="95"/>
    </location>
</feature>
<dbReference type="AlphaFoldDB" id="A0A3P9KDK9"/>
<reference evidence="3 4" key="2">
    <citation type="submission" date="2017-04" db="EMBL/GenBank/DDBJ databases">
        <title>CpG methylation of centromeres and impact of large insertions on vertebrate speciation.</title>
        <authorList>
            <person name="Ichikawa K."/>
            <person name="Yoshimura J."/>
            <person name="Morishita S."/>
        </authorList>
    </citation>
    <scope>NUCLEOTIDE SEQUENCE</scope>
    <source>
        <strain evidence="3 4">HNI</strain>
    </source>
</reference>
<evidence type="ECO:0000256" key="1">
    <source>
        <dbReference type="SAM" id="Coils"/>
    </source>
</evidence>
<sequence length="316" mass="36142">MQQSNQGALQTVMKPLEDGLLSFNRLSEMLLSINADIVTPGCQTFDDFRKEIKEMEHNLKESEQGASKELQDLDKKTETLTADKNDLERKRQDQDAELKKLKTSLDSYESTLKMYTESRETQLKNLDSAKQTLREMEGKIQEAQTIRDVGIGLMFIPIVGWIAGKLNQFEIRKTEVKKSDDEINKSNQKISEYNELICKAHKETEEVNRRIVVNEAELQALSEKRKTVADLQGKTREVFHHLGLLSGVGSAAELQTRRQILVETIMKVTNELTPVLTQIMGDGLLPTEGLKRIMEHMETNNRKLKANISEKNKDFY</sequence>
<reference key="1">
    <citation type="journal article" date="2007" name="Nature">
        <title>The medaka draft genome and insights into vertebrate genome evolution.</title>
        <authorList>
            <person name="Kasahara M."/>
            <person name="Naruse K."/>
            <person name="Sasaki S."/>
            <person name="Nakatani Y."/>
            <person name="Qu W."/>
            <person name="Ahsan B."/>
            <person name="Yamada T."/>
            <person name="Nagayasu Y."/>
            <person name="Doi K."/>
            <person name="Kasai Y."/>
            <person name="Jindo T."/>
            <person name="Kobayashi D."/>
            <person name="Shimada A."/>
            <person name="Toyoda A."/>
            <person name="Kuroki Y."/>
            <person name="Fujiyama A."/>
            <person name="Sasaki T."/>
            <person name="Shimizu A."/>
            <person name="Asakawa S."/>
            <person name="Shimizu N."/>
            <person name="Hashimoto S."/>
            <person name="Yang J."/>
            <person name="Lee Y."/>
            <person name="Matsushima K."/>
            <person name="Sugano S."/>
            <person name="Sakaizumi M."/>
            <person name="Narita T."/>
            <person name="Ohishi K."/>
            <person name="Haga S."/>
            <person name="Ohta F."/>
            <person name="Nomoto H."/>
            <person name="Nogata K."/>
            <person name="Morishita T."/>
            <person name="Endo T."/>
            <person name="Shin-I T."/>
            <person name="Takeda H."/>
            <person name="Morishita S."/>
            <person name="Kohara Y."/>
        </authorList>
    </citation>
    <scope>NUCLEOTIDE SEQUENCE [LARGE SCALE GENOMIC DNA]</scope>
    <source>
        <strain>Hd-rR</strain>
    </source>
</reference>